<keyword evidence="3" id="KW-1185">Reference proteome</keyword>
<dbReference type="AlphaFoldDB" id="A0A9D4RF94"/>
<feature type="region of interest" description="Disordered" evidence="1">
    <location>
        <begin position="256"/>
        <end position="280"/>
    </location>
</feature>
<name>A0A9D4RF94_DREPO</name>
<protein>
    <submittedName>
        <fullName evidence="2">Uncharacterized protein</fullName>
    </submittedName>
</protein>
<dbReference type="EMBL" id="JAIWYP010000002">
    <property type="protein sequence ID" value="KAH3866371.1"/>
    <property type="molecule type" value="Genomic_DNA"/>
</dbReference>
<reference evidence="2" key="2">
    <citation type="submission" date="2020-11" db="EMBL/GenBank/DDBJ databases">
        <authorList>
            <person name="McCartney M.A."/>
            <person name="Auch B."/>
            <person name="Kono T."/>
            <person name="Mallez S."/>
            <person name="Becker A."/>
            <person name="Gohl D.M."/>
            <person name="Silverstein K.A.T."/>
            <person name="Koren S."/>
            <person name="Bechman K.B."/>
            <person name="Herman A."/>
            <person name="Abrahante J.E."/>
            <person name="Garbe J."/>
        </authorList>
    </citation>
    <scope>NUCLEOTIDE SEQUENCE</scope>
    <source>
        <strain evidence="2">Duluth1</strain>
        <tissue evidence="2">Whole animal</tissue>
    </source>
</reference>
<sequence length="399" mass="45120">MTNFAFTRPVSNIRITIAVHNYFCGALAQPRVTAGPANVTGSVPTHHPPLTDSSVMDPTHTSKFAVSSRVNHQTTCELFERRRAKIDSSYLKETLWTKQQNTGTATIHTYEANEELIKILCIINYKDMATYCNILNSPNYPLQPEPSFLQKDPRREADDESPSILKAIVEEEVRSLQKGKSSGLDHVSFELITDRSEARERYGNNNSTIQEDLGGYEVAQGESIQDHNTSISICGTSSELQDLTNRLHNRAEPYRMEQKQQKHHSCKHQFTQRDGGRSNCHDDLSKSHIEQSVLSPSHCTATGRRRFKQTDNTNKANVRNIELILSDVKGIKLALFGCVTRQVYKCNSVLHSTLKEGHRRGRNKKSWKGNVKEWTSLPIYELLSSTVNRSDWQSMSVSS</sequence>
<evidence type="ECO:0000313" key="2">
    <source>
        <dbReference type="EMBL" id="KAH3866371.1"/>
    </source>
</evidence>
<gene>
    <name evidence="2" type="ORF">DPMN_029434</name>
</gene>
<proteinExistence type="predicted"/>
<feature type="region of interest" description="Disordered" evidence="1">
    <location>
        <begin position="142"/>
        <end position="161"/>
    </location>
</feature>
<dbReference type="Proteomes" id="UP000828390">
    <property type="component" value="Unassembled WGS sequence"/>
</dbReference>
<reference evidence="2" key="1">
    <citation type="journal article" date="2019" name="bioRxiv">
        <title>The Genome of the Zebra Mussel, Dreissena polymorpha: A Resource for Invasive Species Research.</title>
        <authorList>
            <person name="McCartney M.A."/>
            <person name="Auch B."/>
            <person name="Kono T."/>
            <person name="Mallez S."/>
            <person name="Zhang Y."/>
            <person name="Obille A."/>
            <person name="Becker A."/>
            <person name="Abrahante J.E."/>
            <person name="Garbe J."/>
            <person name="Badalamenti J.P."/>
            <person name="Herman A."/>
            <person name="Mangelson H."/>
            <person name="Liachko I."/>
            <person name="Sullivan S."/>
            <person name="Sone E.D."/>
            <person name="Koren S."/>
            <person name="Silverstein K.A.T."/>
            <person name="Beckman K.B."/>
            <person name="Gohl D.M."/>
        </authorList>
    </citation>
    <scope>NUCLEOTIDE SEQUENCE</scope>
    <source>
        <strain evidence="2">Duluth1</strain>
        <tissue evidence="2">Whole animal</tissue>
    </source>
</reference>
<evidence type="ECO:0000313" key="3">
    <source>
        <dbReference type="Proteomes" id="UP000828390"/>
    </source>
</evidence>
<organism evidence="2 3">
    <name type="scientific">Dreissena polymorpha</name>
    <name type="common">Zebra mussel</name>
    <name type="synonym">Mytilus polymorpha</name>
    <dbReference type="NCBI Taxonomy" id="45954"/>
    <lineage>
        <taxon>Eukaryota</taxon>
        <taxon>Metazoa</taxon>
        <taxon>Spiralia</taxon>
        <taxon>Lophotrochozoa</taxon>
        <taxon>Mollusca</taxon>
        <taxon>Bivalvia</taxon>
        <taxon>Autobranchia</taxon>
        <taxon>Heteroconchia</taxon>
        <taxon>Euheterodonta</taxon>
        <taxon>Imparidentia</taxon>
        <taxon>Neoheterodontei</taxon>
        <taxon>Myida</taxon>
        <taxon>Dreissenoidea</taxon>
        <taxon>Dreissenidae</taxon>
        <taxon>Dreissena</taxon>
    </lineage>
</organism>
<accession>A0A9D4RF94</accession>
<evidence type="ECO:0000256" key="1">
    <source>
        <dbReference type="SAM" id="MobiDB-lite"/>
    </source>
</evidence>
<comment type="caution">
    <text evidence="2">The sequence shown here is derived from an EMBL/GenBank/DDBJ whole genome shotgun (WGS) entry which is preliminary data.</text>
</comment>